<feature type="compositionally biased region" description="Basic residues" evidence="1">
    <location>
        <begin position="165"/>
        <end position="175"/>
    </location>
</feature>
<feature type="region of interest" description="Disordered" evidence="1">
    <location>
        <begin position="146"/>
        <end position="181"/>
    </location>
</feature>
<evidence type="ECO:0000313" key="2">
    <source>
        <dbReference type="EMBL" id="KIP11610.1"/>
    </source>
</evidence>
<dbReference type="Proteomes" id="UP000053257">
    <property type="component" value="Unassembled WGS sequence"/>
</dbReference>
<dbReference type="EMBL" id="KN840445">
    <property type="protein sequence ID" value="KIP11610.1"/>
    <property type="molecule type" value="Genomic_DNA"/>
</dbReference>
<proteinExistence type="predicted"/>
<protein>
    <submittedName>
        <fullName evidence="2">Uncharacterized protein</fullName>
    </submittedName>
</protein>
<keyword evidence="3" id="KW-1185">Reference proteome</keyword>
<accession>A0A0C3SF78</accession>
<gene>
    <name evidence="2" type="ORF">PHLGIDRAFT_457732</name>
</gene>
<feature type="compositionally biased region" description="Gly residues" evidence="1">
    <location>
        <begin position="146"/>
        <end position="156"/>
    </location>
</feature>
<evidence type="ECO:0000313" key="3">
    <source>
        <dbReference type="Proteomes" id="UP000053257"/>
    </source>
</evidence>
<evidence type="ECO:0000256" key="1">
    <source>
        <dbReference type="SAM" id="MobiDB-lite"/>
    </source>
</evidence>
<dbReference type="HOGENOM" id="CLU_1396819_0_0_1"/>
<name>A0A0C3SF78_PHLG1</name>
<sequence length="195" mass="21324">MLVQGTCYLGYPAVPHRSHRAWTRESPIRGHSATGSQRGRLRAPELRFGRRRALRRAHRHGRGDRPLPVLEVDGHEAVGRERSLPSAAAGGAPVARGAGVPVLALAEERREVRAARGAWRAVHRAALRLQVGVLLCVEEYVAPRARGGGVPGGQRGGPCSTGAGRRSRGHHGGRRRLGDMRRSDGWLRRRVRAER</sequence>
<reference evidence="2 3" key="1">
    <citation type="journal article" date="2014" name="PLoS Genet.">
        <title>Analysis of the Phlebiopsis gigantea genome, transcriptome and secretome provides insight into its pioneer colonization strategies of wood.</title>
        <authorList>
            <person name="Hori C."/>
            <person name="Ishida T."/>
            <person name="Igarashi K."/>
            <person name="Samejima M."/>
            <person name="Suzuki H."/>
            <person name="Master E."/>
            <person name="Ferreira P."/>
            <person name="Ruiz-Duenas F.J."/>
            <person name="Held B."/>
            <person name="Canessa P."/>
            <person name="Larrondo L.F."/>
            <person name="Schmoll M."/>
            <person name="Druzhinina I.S."/>
            <person name="Kubicek C.P."/>
            <person name="Gaskell J.A."/>
            <person name="Kersten P."/>
            <person name="St John F."/>
            <person name="Glasner J."/>
            <person name="Sabat G."/>
            <person name="Splinter BonDurant S."/>
            <person name="Syed K."/>
            <person name="Yadav J."/>
            <person name="Mgbeahuruike A.C."/>
            <person name="Kovalchuk A."/>
            <person name="Asiegbu F.O."/>
            <person name="Lackner G."/>
            <person name="Hoffmeister D."/>
            <person name="Rencoret J."/>
            <person name="Gutierrez A."/>
            <person name="Sun H."/>
            <person name="Lindquist E."/>
            <person name="Barry K."/>
            <person name="Riley R."/>
            <person name="Grigoriev I.V."/>
            <person name="Henrissat B."/>
            <person name="Kues U."/>
            <person name="Berka R.M."/>
            <person name="Martinez A.T."/>
            <person name="Covert S.F."/>
            <person name="Blanchette R.A."/>
            <person name="Cullen D."/>
        </authorList>
    </citation>
    <scope>NUCLEOTIDE SEQUENCE [LARGE SCALE GENOMIC DNA]</scope>
    <source>
        <strain evidence="2 3">11061_1 CR5-6</strain>
    </source>
</reference>
<organism evidence="2 3">
    <name type="scientific">Phlebiopsis gigantea (strain 11061_1 CR5-6)</name>
    <name type="common">White-rot fungus</name>
    <name type="synonym">Peniophora gigantea</name>
    <dbReference type="NCBI Taxonomy" id="745531"/>
    <lineage>
        <taxon>Eukaryota</taxon>
        <taxon>Fungi</taxon>
        <taxon>Dikarya</taxon>
        <taxon>Basidiomycota</taxon>
        <taxon>Agaricomycotina</taxon>
        <taxon>Agaricomycetes</taxon>
        <taxon>Polyporales</taxon>
        <taxon>Phanerochaetaceae</taxon>
        <taxon>Phlebiopsis</taxon>
    </lineage>
</organism>
<dbReference type="AlphaFoldDB" id="A0A0C3SF78"/>